<dbReference type="PANTHER" id="PTHR24321:SF8">
    <property type="entry name" value="ESTRADIOL 17-BETA-DEHYDROGENASE 8-RELATED"/>
    <property type="match status" value="1"/>
</dbReference>
<dbReference type="AlphaFoldDB" id="A0A9X3S4K7"/>
<evidence type="ECO:0000256" key="1">
    <source>
        <dbReference type="ARBA" id="ARBA00006484"/>
    </source>
</evidence>
<keyword evidence="2" id="KW-0560">Oxidoreductase</keyword>
<dbReference type="RefSeq" id="WP_270042458.1">
    <property type="nucleotide sequence ID" value="NZ_JAPDOD010000023.1"/>
</dbReference>
<organism evidence="3 4">
    <name type="scientific">Solirubrobacter ginsenosidimutans</name>
    <dbReference type="NCBI Taxonomy" id="490573"/>
    <lineage>
        <taxon>Bacteria</taxon>
        <taxon>Bacillati</taxon>
        <taxon>Actinomycetota</taxon>
        <taxon>Thermoleophilia</taxon>
        <taxon>Solirubrobacterales</taxon>
        <taxon>Solirubrobacteraceae</taxon>
        <taxon>Solirubrobacter</taxon>
    </lineage>
</organism>
<evidence type="ECO:0000313" key="4">
    <source>
        <dbReference type="Proteomes" id="UP001149140"/>
    </source>
</evidence>
<dbReference type="Gene3D" id="3.40.50.720">
    <property type="entry name" value="NAD(P)-binding Rossmann-like Domain"/>
    <property type="match status" value="1"/>
</dbReference>
<comment type="similarity">
    <text evidence="1">Belongs to the short-chain dehydrogenases/reductases (SDR) family.</text>
</comment>
<dbReference type="PROSITE" id="PS00061">
    <property type="entry name" value="ADH_SHORT"/>
    <property type="match status" value="1"/>
</dbReference>
<dbReference type="PRINTS" id="PR00081">
    <property type="entry name" value="GDHRDH"/>
</dbReference>
<dbReference type="Pfam" id="PF00106">
    <property type="entry name" value="adh_short"/>
    <property type="match status" value="1"/>
</dbReference>
<name>A0A9X3S4K7_9ACTN</name>
<dbReference type="InterPro" id="IPR020904">
    <property type="entry name" value="Sc_DH/Rdtase_CS"/>
</dbReference>
<proteinExistence type="inferred from homology"/>
<dbReference type="SUPFAM" id="SSF51735">
    <property type="entry name" value="NAD(P)-binding Rossmann-fold domains"/>
    <property type="match status" value="1"/>
</dbReference>
<sequence>MPDRTALVTGGAGGLGRSVVDALLAHGWRVVVPVERTGELDRDGLTTITADLTNPDDVARTVRAATDGAPLKALVNLVGGFAADQPVADTPLAEFELLFTRNLRPTYLMTQAVLPHLKSTGGGSIVCTGAAAALQPFAGAAGYTAAKAAVIAFAKAVAEEGRPDGVRCNVILPSLIDTPTNREMMPESEWHKLVPPERIASVIAFLCGDGSAALNGAALPV</sequence>
<dbReference type="EMBL" id="JAPDOD010000023">
    <property type="protein sequence ID" value="MDA0163216.1"/>
    <property type="molecule type" value="Genomic_DNA"/>
</dbReference>
<dbReference type="InterPro" id="IPR036291">
    <property type="entry name" value="NAD(P)-bd_dom_sf"/>
</dbReference>
<dbReference type="InterPro" id="IPR002347">
    <property type="entry name" value="SDR_fam"/>
</dbReference>
<keyword evidence="4" id="KW-1185">Reference proteome</keyword>
<evidence type="ECO:0000313" key="3">
    <source>
        <dbReference type="EMBL" id="MDA0163216.1"/>
    </source>
</evidence>
<dbReference type="PANTHER" id="PTHR24321">
    <property type="entry name" value="DEHYDROGENASES, SHORT CHAIN"/>
    <property type="match status" value="1"/>
</dbReference>
<reference evidence="3" key="1">
    <citation type="submission" date="2022-10" db="EMBL/GenBank/DDBJ databases">
        <title>The WGS of Solirubrobacter ginsenosidimutans DSM 21036.</title>
        <authorList>
            <person name="Jiang Z."/>
        </authorList>
    </citation>
    <scope>NUCLEOTIDE SEQUENCE</scope>
    <source>
        <strain evidence="3">DSM 21036</strain>
    </source>
</reference>
<accession>A0A9X3S4K7</accession>
<dbReference type="GO" id="GO:0016491">
    <property type="term" value="F:oxidoreductase activity"/>
    <property type="evidence" value="ECO:0007669"/>
    <property type="project" value="UniProtKB-KW"/>
</dbReference>
<evidence type="ECO:0000256" key="2">
    <source>
        <dbReference type="ARBA" id="ARBA00023002"/>
    </source>
</evidence>
<gene>
    <name evidence="3" type="ORF">OM076_23280</name>
</gene>
<dbReference type="Proteomes" id="UP001149140">
    <property type="component" value="Unassembled WGS sequence"/>
</dbReference>
<protein>
    <submittedName>
        <fullName evidence="3">SDR family NAD(P)-dependent oxidoreductase</fullName>
    </submittedName>
</protein>
<comment type="caution">
    <text evidence="3">The sequence shown here is derived from an EMBL/GenBank/DDBJ whole genome shotgun (WGS) entry which is preliminary data.</text>
</comment>